<feature type="compositionally biased region" description="Low complexity" evidence="16">
    <location>
        <begin position="41"/>
        <end position="56"/>
    </location>
</feature>
<keyword evidence="11" id="KW-0119">Carbohydrate metabolism</keyword>
<comment type="similarity">
    <text evidence="13">Belongs to the polysaccharide monooxygenase AA9 family.</text>
</comment>
<evidence type="ECO:0000256" key="9">
    <source>
        <dbReference type="ARBA" id="ARBA00023033"/>
    </source>
</evidence>
<dbReference type="Gene3D" id="2.70.50.70">
    <property type="match status" value="1"/>
</dbReference>
<accession>A0A177C6V2</accession>
<gene>
    <name evidence="18" type="ORF">CC84DRAFT_1178758</name>
</gene>
<evidence type="ECO:0000256" key="10">
    <source>
        <dbReference type="ARBA" id="ARBA00023157"/>
    </source>
</evidence>
<comment type="catalytic activity">
    <reaction evidence="14">
        <text>[(1-&gt;4)-beta-D-glucosyl]n+m + reduced acceptor + O2 = 4-dehydro-beta-D-glucosyl-[(1-&gt;4)-beta-D-glucosyl]n-1 + [(1-&gt;4)-beta-D-glucosyl]m + acceptor + H2O.</text>
        <dbReference type="EC" id="1.14.99.56"/>
    </reaction>
</comment>
<dbReference type="RefSeq" id="XP_018033630.1">
    <property type="nucleotide sequence ID" value="XM_018180365.1"/>
</dbReference>
<keyword evidence="9" id="KW-0503">Monooxygenase</keyword>
<protein>
    <recommendedName>
        <fullName evidence="15">lytic cellulose monooxygenase (C4-dehydrogenating)</fullName>
        <ecNumber evidence="15">1.14.99.56</ecNumber>
    </recommendedName>
</protein>
<evidence type="ECO:0000256" key="6">
    <source>
        <dbReference type="ARBA" id="ARBA00023001"/>
    </source>
</evidence>
<evidence type="ECO:0000313" key="19">
    <source>
        <dbReference type="Proteomes" id="UP000077069"/>
    </source>
</evidence>
<keyword evidence="6" id="KW-0136">Cellulose degradation</keyword>
<evidence type="ECO:0000256" key="5">
    <source>
        <dbReference type="ARBA" id="ARBA00022729"/>
    </source>
</evidence>
<dbReference type="GeneID" id="28763851"/>
<evidence type="ECO:0000256" key="15">
    <source>
        <dbReference type="ARBA" id="ARBA00047174"/>
    </source>
</evidence>
<evidence type="ECO:0000256" key="4">
    <source>
        <dbReference type="ARBA" id="ARBA00022723"/>
    </source>
</evidence>
<dbReference type="AlphaFoldDB" id="A0A177C6V2"/>
<sequence>MATPTMATPTPSSTASSPNAGNTSGKPTLPLTANVLPAPLTTSNHPSNSHSPSTTSLFSPNWDYSGAAAMCGPNGTLPLFPVKTLKLAAGSVIGFGAAGQSREFGDESKDMSDFDPNFWMYHSGPATAWLSKAPDGVDLGEYMGDGDWFKIDVKPASDGLHWDYNSGAHVSIMNFTIPSATPPGKYLLRAEHLNMENGGSYKTTEMYQACAHVEITGTGTGIWLPQALWRPYQPIEELKNWQGAGPKAWRG</sequence>
<dbReference type="PANTHER" id="PTHR33353:SF10">
    <property type="entry name" value="ENDO-BETA-1,4-GLUCANASE D"/>
    <property type="match status" value="1"/>
</dbReference>
<dbReference type="Proteomes" id="UP000077069">
    <property type="component" value="Unassembled WGS sequence"/>
</dbReference>
<keyword evidence="12" id="KW-0624">Polysaccharide degradation</keyword>
<comment type="subcellular location">
    <subcellularLocation>
        <location evidence="2">Secreted</location>
    </subcellularLocation>
</comment>
<comment type="cofactor">
    <cofactor evidence="1">
        <name>Cu(2+)</name>
        <dbReference type="ChEBI" id="CHEBI:29036"/>
    </cofactor>
</comment>
<evidence type="ECO:0000256" key="2">
    <source>
        <dbReference type="ARBA" id="ARBA00004613"/>
    </source>
</evidence>
<feature type="compositionally biased region" description="Low complexity" evidence="16">
    <location>
        <begin position="1"/>
        <end position="24"/>
    </location>
</feature>
<keyword evidence="8" id="KW-0186">Copper</keyword>
<dbReference type="InterPro" id="IPR049892">
    <property type="entry name" value="AA9"/>
</dbReference>
<dbReference type="GO" id="GO:0030245">
    <property type="term" value="P:cellulose catabolic process"/>
    <property type="evidence" value="ECO:0007669"/>
    <property type="project" value="UniProtKB-KW"/>
</dbReference>
<keyword evidence="3" id="KW-0964">Secreted</keyword>
<evidence type="ECO:0000256" key="16">
    <source>
        <dbReference type="SAM" id="MobiDB-lite"/>
    </source>
</evidence>
<dbReference type="EMBL" id="KV441555">
    <property type="protein sequence ID" value="OAG03265.1"/>
    <property type="molecule type" value="Genomic_DNA"/>
</dbReference>
<evidence type="ECO:0000256" key="8">
    <source>
        <dbReference type="ARBA" id="ARBA00023008"/>
    </source>
</evidence>
<evidence type="ECO:0000259" key="17">
    <source>
        <dbReference type="Pfam" id="PF03443"/>
    </source>
</evidence>
<name>A0A177C6V2_9PLEO</name>
<keyword evidence="7" id="KW-0560">Oxidoreductase</keyword>
<evidence type="ECO:0000256" key="3">
    <source>
        <dbReference type="ARBA" id="ARBA00022525"/>
    </source>
</evidence>
<dbReference type="Pfam" id="PF03443">
    <property type="entry name" value="AA9"/>
    <property type="match status" value="1"/>
</dbReference>
<dbReference type="GO" id="GO:0004497">
    <property type="term" value="F:monooxygenase activity"/>
    <property type="evidence" value="ECO:0007669"/>
    <property type="project" value="UniProtKB-KW"/>
</dbReference>
<evidence type="ECO:0000313" key="18">
    <source>
        <dbReference type="EMBL" id="OAG03265.1"/>
    </source>
</evidence>
<evidence type="ECO:0000256" key="13">
    <source>
        <dbReference type="ARBA" id="ARBA00044502"/>
    </source>
</evidence>
<evidence type="ECO:0000256" key="11">
    <source>
        <dbReference type="ARBA" id="ARBA00023277"/>
    </source>
</evidence>
<keyword evidence="5" id="KW-0732">Signal</keyword>
<keyword evidence="4" id="KW-0479">Metal-binding</keyword>
<reference evidence="18 19" key="1">
    <citation type="submission" date="2016-05" db="EMBL/GenBank/DDBJ databases">
        <title>Comparative analysis of secretome profiles of manganese(II)-oxidizing ascomycete fungi.</title>
        <authorList>
            <consortium name="DOE Joint Genome Institute"/>
            <person name="Zeiner C.A."/>
            <person name="Purvine S.O."/>
            <person name="Zink E.M."/>
            <person name="Wu S."/>
            <person name="Pasa-Tolic L."/>
            <person name="Chaput D.L."/>
            <person name="Haridas S."/>
            <person name="Grigoriev I.V."/>
            <person name="Santelli C.M."/>
            <person name="Hansel C.M."/>
        </authorList>
    </citation>
    <scope>NUCLEOTIDE SEQUENCE [LARGE SCALE GENOMIC DNA]</scope>
    <source>
        <strain evidence="18 19">AP3s5-JAC2a</strain>
    </source>
</reference>
<dbReference type="InParanoid" id="A0A177C6V2"/>
<dbReference type="GO" id="GO:0046872">
    <property type="term" value="F:metal ion binding"/>
    <property type="evidence" value="ECO:0007669"/>
    <property type="project" value="UniProtKB-KW"/>
</dbReference>
<keyword evidence="10" id="KW-1015">Disulfide bond</keyword>
<dbReference type="PANTHER" id="PTHR33353">
    <property type="entry name" value="PUTATIVE (AFU_ORTHOLOGUE AFUA_1G12560)-RELATED"/>
    <property type="match status" value="1"/>
</dbReference>
<dbReference type="GO" id="GO:0005576">
    <property type="term" value="C:extracellular region"/>
    <property type="evidence" value="ECO:0007669"/>
    <property type="project" value="UniProtKB-SubCell"/>
</dbReference>
<dbReference type="InterPro" id="IPR005103">
    <property type="entry name" value="AA9_LPMO"/>
</dbReference>
<evidence type="ECO:0000256" key="12">
    <source>
        <dbReference type="ARBA" id="ARBA00023326"/>
    </source>
</evidence>
<proteinExistence type="inferred from homology"/>
<organism evidence="18 19">
    <name type="scientific">Paraphaeosphaeria sporulosa</name>
    <dbReference type="NCBI Taxonomy" id="1460663"/>
    <lineage>
        <taxon>Eukaryota</taxon>
        <taxon>Fungi</taxon>
        <taxon>Dikarya</taxon>
        <taxon>Ascomycota</taxon>
        <taxon>Pezizomycotina</taxon>
        <taxon>Dothideomycetes</taxon>
        <taxon>Pleosporomycetidae</taxon>
        <taxon>Pleosporales</taxon>
        <taxon>Massarineae</taxon>
        <taxon>Didymosphaeriaceae</taxon>
        <taxon>Paraphaeosphaeria</taxon>
    </lineage>
</organism>
<evidence type="ECO:0000256" key="7">
    <source>
        <dbReference type="ARBA" id="ARBA00023002"/>
    </source>
</evidence>
<dbReference type="EC" id="1.14.99.56" evidence="15"/>
<keyword evidence="19" id="KW-1185">Reference proteome</keyword>
<evidence type="ECO:0000256" key="14">
    <source>
        <dbReference type="ARBA" id="ARBA00045077"/>
    </source>
</evidence>
<evidence type="ECO:0000256" key="1">
    <source>
        <dbReference type="ARBA" id="ARBA00001973"/>
    </source>
</evidence>
<feature type="domain" description="Auxiliary Activity family 9 catalytic" evidence="17">
    <location>
        <begin position="60"/>
        <end position="221"/>
    </location>
</feature>
<feature type="region of interest" description="Disordered" evidence="16">
    <location>
        <begin position="1"/>
        <end position="56"/>
    </location>
</feature>
<dbReference type="OrthoDB" id="6038816at2759"/>